<evidence type="ECO:0000259" key="6">
    <source>
        <dbReference type="Pfam" id="PF00931"/>
    </source>
</evidence>
<sequence length="1040" mass="118060">MAEGVLFNVAGGIIERLGSLAFQEIGLIWGVQDEFQKLKETVAGFQAVLLDAEQKQANNEVKLWLQSVEDAVYEADDVLDEFNTEAQRRQMVPGNTKLSKKVRLFFSSSNQFDFGLKMGHKVKNINKSLNEVASRRPNDLRDNREDTRFTMRERVAHSFVPKENIIGRDEDKKAIIQLLLDPISTENVSTISIVGFGGLGKTAIAQLIFNDEEIQNHFELKIWICVSNVFELDILAKKILKQLDKHHLEMVDKLDMNQLQNNLREKVNGKKYLLVLDDVWNEDLEKWLSLKCLLMGGGKGSRILITTRSETVATTSDTDESYTLKGLNEKQSWSLFKKMAFKDGKEPHNPTIKAVGEEVARKCQGVPLAIRTIGGMLRTRHNETEWLNFKEKKLSKISQKENDILPTLKLSYDVLPSHLKHCFAYCSLFPPGYDISVPILIRLWVAQGFIKSSDENECLEDVAYEYYNELLCISFFQEEEKDEFGIIKSCKMHDLMIELAILVSGVRSVIVDLNRKNFDEKLHHVSFNFDIDESKWEVSSSLLKANKIRTFLFVGGHWFSGQSSSLNAFYTTFFLNFKSLRVLSLPNVSIKRVPNCLKKMKHLRYLDLSVNLMKRLPDWMVGLSNLETLDLTWCEWLVELPRDIKKMINLRHLMLEGCWGLSGMPRGIGELKGVRTLNRFVLSESNCLGRGGSAGLAELGTLNQIRGGLEIDKLSHHVVSESHVGTPLKDKQHLHSLKLFWNFREDVKAVDEEDIIKSMEVLQPHSNLKHLSVRYYGGVRFASWFSSLINIVNLRLYKCERCQHLPPLDHLPSLKCLDLWNLGKLEYILISEKESSNSMSDEMMRISFFPSLENLFISQCPVLKGWWRAHTHNSASSSSSTENLSLPSFPSLSELTIIDCPNLTSMPLYPNVVEIELGSSWKVVESLFVRGASDIPHDVGVDVSSSSSSPPLSKLTKLSLEGIEDLASLPEEISNLTSLQKLTIKDCSNLASLPEGIRGLPCLNTLVIEKCPMLSERCKKETGEDWFKIAHIQSIEIDKS</sequence>
<dbReference type="InterPro" id="IPR038005">
    <property type="entry name" value="RX-like_CC"/>
</dbReference>
<dbReference type="GO" id="GO:0043531">
    <property type="term" value="F:ADP binding"/>
    <property type="evidence" value="ECO:0007669"/>
    <property type="project" value="InterPro"/>
</dbReference>
<evidence type="ECO:0000313" key="11">
    <source>
        <dbReference type="Proteomes" id="UP000315295"/>
    </source>
</evidence>
<evidence type="ECO:0000256" key="4">
    <source>
        <dbReference type="ARBA" id="ARBA00022821"/>
    </source>
</evidence>
<dbReference type="SUPFAM" id="SSF52540">
    <property type="entry name" value="P-loop containing nucleoside triphosphate hydrolases"/>
    <property type="match status" value="1"/>
</dbReference>
<dbReference type="Pfam" id="PF18052">
    <property type="entry name" value="Rx_N"/>
    <property type="match status" value="1"/>
</dbReference>
<dbReference type="Pfam" id="PF25019">
    <property type="entry name" value="LRR_R13L1-DRL21"/>
    <property type="match status" value="1"/>
</dbReference>
<dbReference type="Pfam" id="PF23559">
    <property type="entry name" value="WHD_DRP"/>
    <property type="match status" value="1"/>
</dbReference>
<evidence type="ECO:0000313" key="10">
    <source>
        <dbReference type="EMBL" id="TQE13012.1"/>
    </source>
</evidence>
<keyword evidence="1" id="KW-0433">Leucine-rich repeat</keyword>
<evidence type="ECO:0000256" key="1">
    <source>
        <dbReference type="ARBA" id="ARBA00022614"/>
    </source>
</evidence>
<dbReference type="Gene3D" id="3.40.50.300">
    <property type="entry name" value="P-loop containing nucleotide triphosphate hydrolases"/>
    <property type="match status" value="1"/>
</dbReference>
<dbReference type="InterPro" id="IPR056789">
    <property type="entry name" value="LRR_R13L1-DRL21"/>
</dbReference>
<keyword evidence="11" id="KW-1185">Reference proteome</keyword>
<dbReference type="Gene3D" id="3.80.10.10">
    <property type="entry name" value="Ribonuclease Inhibitor"/>
    <property type="match status" value="3"/>
</dbReference>
<dbReference type="FunFam" id="1.10.10.10:FF:000322">
    <property type="entry name" value="Probable disease resistance protein At1g63360"/>
    <property type="match status" value="1"/>
</dbReference>
<dbReference type="SUPFAM" id="SSF52058">
    <property type="entry name" value="L domain-like"/>
    <property type="match status" value="1"/>
</dbReference>
<feature type="domain" description="Disease resistance N-terminal" evidence="7">
    <location>
        <begin position="13"/>
        <end position="97"/>
    </location>
</feature>
<dbReference type="Proteomes" id="UP000315295">
    <property type="component" value="Unassembled WGS sequence"/>
</dbReference>
<dbReference type="CDD" id="cd14798">
    <property type="entry name" value="RX-CC_like"/>
    <property type="match status" value="1"/>
</dbReference>
<name>A0A540NPQ5_MALBA</name>
<dbReference type="AlphaFoldDB" id="A0A540NPQ5"/>
<keyword evidence="4" id="KW-0611">Plant defense</keyword>
<feature type="domain" description="NB-ARC" evidence="6">
    <location>
        <begin position="171"/>
        <end position="343"/>
    </location>
</feature>
<reference evidence="10 11" key="1">
    <citation type="journal article" date="2019" name="G3 (Bethesda)">
        <title>Sequencing of a Wild Apple (Malus baccata) Genome Unravels the Differences Between Cultivated and Wild Apple Species Regarding Disease Resistance and Cold Tolerance.</title>
        <authorList>
            <person name="Chen X."/>
        </authorList>
    </citation>
    <scope>NUCLEOTIDE SEQUENCE [LARGE SCALE GENOMIC DNA]</scope>
    <source>
        <strain evidence="11">cv. Shandingzi</strain>
        <tissue evidence="10">Leaves</tissue>
    </source>
</reference>
<protein>
    <submittedName>
        <fullName evidence="10">Uncharacterized protein</fullName>
    </submittedName>
</protein>
<keyword evidence="3" id="KW-0547">Nucleotide-binding</keyword>
<gene>
    <name evidence="10" type="ORF">C1H46_001387</name>
</gene>
<dbReference type="Gene3D" id="1.10.10.10">
    <property type="entry name" value="Winged helix-like DNA-binding domain superfamily/Winged helix DNA-binding domain"/>
    <property type="match status" value="1"/>
</dbReference>
<dbReference type="Gene3D" id="1.10.8.430">
    <property type="entry name" value="Helical domain of apoptotic protease-activating factors"/>
    <property type="match status" value="1"/>
</dbReference>
<keyword evidence="5" id="KW-0067">ATP-binding</keyword>
<dbReference type="InterPro" id="IPR002182">
    <property type="entry name" value="NB-ARC"/>
</dbReference>
<dbReference type="GO" id="GO:0005524">
    <property type="term" value="F:ATP binding"/>
    <property type="evidence" value="ECO:0007669"/>
    <property type="project" value="UniProtKB-KW"/>
</dbReference>
<dbReference type="Pfam" id="PF00931">
    <property type="entry name" value="NB-ARC"/>
    <property type="match status" value="1"/>
</dbReference>
<dbReference type="Gene3D" id="1.20.5.4130">
    <property type="match status" value="1"/>
</dbReference>
<dbReference type="InterPro" id="IPR036388">
    <property type="entry name" value="WH-like_DNA-bd_sf"/>
</dbReference>
<feature type="domain" description="R13L1/DRL21-like LRR repeat region" evidence="9">
    <location>
        <begin position="696"/>
        <end position="821"/>
    </location>
</feature>
<evidence type="ECO:0000256" key="5">
    <source>
        <dbReference type="ARBA" id="ARBA00022840"/>
    </source>
</evidence>
<dbReference type="FunFam" id="3.40.50.300:FF:001091">
    <property type="entry name" value="Probable disease resistance protein At1g61300"/>
    <property type="match status" value="1"/>
</dbReference>
<dbReference type="EMBL" id="VIEB01000014">
    <property type="protein sequence ID" value="TQE13012.1"/>
    <property type="molecule type" value="Genomic_DNA"/>
</dbReference>
<dbReference type="InterPro" id="IPR041118">
    <property type="entry name" value="Rx_N"/>
</dbReference>
<feature type="domain" description="Disease resistance protein winged helix" evidence="8">
    <location>
        <begin position="428"/>
        <end position="500"/>
    </location>
</feature>
<keyword evidence="2" id="KW-0677">Repeat</keyword>
<evidence type="ECO:0000256" key="3">
    <source>
        <dbReference type="ARBA" id="ARBA00022741"/>
    </source>
</evidence>
<proteinExistence type="predicted"/>
<dbReference type="InterPro" id="IPR001611">
    <property type="entry name" value="Leu-rich_rpt"/>
</dbReference>
<dbReference type="InterPro" id="IPR058922">
    <property type="entry name" value="WHD_DRP"/>
</dbReference>
<dbReference type="Pfam" id="PF13855">
    <property type="entry name" value="LRR_8"/>
    <property type="match status" value="1"/>
</dbReference>
<organism evidence="10 11">
    <name type="scientific">Malus baccata</name>
    <name type="common">Siberian crab apple</name>
    <name type="synonym">Pyrus baccata</name>
    <dbReference type="NCBI Taxonomy" id="106549"/>
    <lineage>
        <taxon>Eukaryota</taxon>
        <taxon>Viridiplantae</taxon>
        <taxon>Streptophyta</taxon>
        <taxon>Embryophyta</taxon>
        <taxon>Tracheophyta</taxon>
        <taxon>Spermatophyta</taxon>
        <taxon>Magnoliopsida</taxon>
        <taxon>eudicotyledons</taxon>
        <taxon>Gunneridae</taxon>
        <taxon>Pentapetalae</taxon>
        <taxon>rosids</taxon>
        <taxon>fabids</taxon>
        <taxon>Rosales</taxon>
        <taxon>Rosaceae</taxon>
        <taxon>Amygdaloideae</taxon>
        <taxon>Maleae</taxon>
        <taxon>Malus</taxon>
    </lineage>
</organism>
<evidence type="ECO:0000259" key="9">
    <source>
        <dbReference type="Pfam" id="PF25019"/>
    </source>
</evidence>
<comment type="caution">
    <text evidence="10">The sequence shown here is derived from an EMBL/GenBank/DDBJ whole genome shotgun (WGS) entry which is preliminary data.</text>
</comment>
<accession>A0A540NPQ5</accession>
<evidence type="ECO:0000259" key="8">
    <source>
        <dbReference type="Pfam" id="PF23559"/>
    </source>
</evidence>
<dbReference type="PRINTS" id="PR00364">
    <property type="entry name" value="DISEASERSIST"/>
</dbReference>
<dbReference type="PANTHER" id="PTHR36766">
    <property type="entry name" value="PLANT BROAD-SPECTRUM MILDEW RESISTANCE PROTEIN RPW8"/>
    <property type="match status" value="1"/>
</dbReference>
<dbReference type="GO" id="GO:0051707">
    <property type="term" value="P:response to other organism"/>
    <property type="evidence" value="ECO:0007669"/>
    <property type="project" value="UniProtKB-ARBA"/>
</dbReference>
<dbReference type="PANTHER" id="PTHR36766:SF38">
    <property type="entry name" value="DISEASE RESISTANCE PROTEIN RGA3"/>
    <property type="match status" value="1"/>
</dbReference>
<evidence type="ECO:0000259" key="7">
    <source>
        <dbReference type="Pfam" id="PF18052"/>
    </source>
</evidence>
<dbReference type="GO" id="GO:0006952">
    <property type="term" value="P:defense response"/>
    <property type="evidence" value="ECO:0007669"/>
    <property type="project" value="UniProtKB-KW"/>
</dbReference>
<dbReference type="InterPro" id="IPR042197">
    <property type="entry name" value="Apaf_helical"/>
</dbReference>
<dbReference type="InterPro" id="IPR032675">
    <property type="entry name" value="LRR_dom_sf"/>
</dbReference>
<evidence type="ECO:0000256" key="2">
    <source>
        <dbReference type="ARBA" id="ARBA00022737"/>
    </source>
</evidence>
<dbReference type="InterPro" id="IPR027417">
    <property type="entry name" value="P-loop_NTPase"/>
</dbReference>